<accession>A9DE53</accession>
<comment type="caution">
    <text evidence="1">The sequence shown here is derived from an EMBL/GenBank/DDBJ whole genome shotgun (WGS) entry which is preliminary data.</text>
</comment>
<reference evidence="1 2" key="1">
    <citation type="submission" date="2007-10" db="EMBL/GenBank/DDBJ databases">
        <authorList>
            <person name="Yayanos A."/>
            <person name="Ferriera S."/>
            <person name="Johnson J."/>
            <person name="Kravitz S."/>
            <person name="Halpern A."/>
            <person name="Remington K."/>
            <person name="Beeson K."/>
            <person name="Tran B."/>
            <person name="Rogers Y.-H."/>
            <person name="Friedman R."/>
            <person name="Venter J.C."/>
        </authorList>
    </citation>
    <scope>NUCLEOTIDE SEQUENCE [LARGE SCALE GENOMIC DNA]</scope>
    <source>
        <strain evidence="1 2">KT99</strain>
    </source>
</reference>
<evidence type="ECO:0000313" key="2">
    <source>
        <dbReference type="Proteomes" id="UP000005839"/>
    </source>
</evidence>
<dbReference type="Proteomes" id="UP000005839">
    <property type="component" value="Unassembled WGS sequence"/>
</dbReference>
<sequence>MTRRHYILAEKATHTVDLDAALFAYEQPQSIWVREIVLSATRQQA</sequence>
<keyword evidence="2" id="KW-1185">Reference proteome</keyword>
<evidence type="ECO:0000313" key="1">
    <source>
        <dbReference type="EMBL" id="EDQ00097.1"/>
    </source>
</evidence>
<proteinExistence type="predicted"/>
<organism evidence="1 2">
    <name type="scientific">Shewanella benthica KT99</name>
    <dbReference type="NCBI Taxonomy" id="314608"/>
    <lineage>
        <taxon>Bacteria</taxon>
        <taxon>Pseudomonadati</taxon>
        <taxon>Pseudomonadota</taxon>
        <taxon>Gammaproteobacteria</taxon>
        <taxon>Alteromonadales</taxon>
        <taxon>Shewanellaceae</taxon>
        <taxon>Shewanella</taxon>
    </lineage>
</organism>
<protein>
    <submittedName>
        <fullName evidence="1">Uncharacterized protein</fullName>
    </submittedName>
</protein>
<gene>
    <name evidence="1" type="ORF">KT99_19339</name>
</gene>
<dbReference type="EMBL" id="ABIC01000026">
    <property type="protein sequence ID" value="EDQ00097.1"/>
    <property type="molecule type" value="Genomic_DNA"/>
</dbReference>
<name>A9DE53_9GAMM</name>
<dbReference type="AlphaFoldDB" id="A9DE53"/>